<dbReference type="AlphaFoldDB" id="A0AAV7V7V4"/>
<evidence type="ECO:0000313" key="3">
    <source>
        <dbReference type="Proteomes" id="UP001066276"/>
    </source>
</evidence>
<evidence type="ECO:0000256" key="1">
    <source>
        <dbReference type="SAM" id="MobiDB-lite"/>
    </source>
</evidence>
<reference evidence="2" key="1">
    <citation type="journal article" date="2022" name="bioRxiv">
        <title>Sequencing and chromosome-scale assembly of the giantPleurodeles waltlgenome.</title>
        <authorList>
            <person name="Brown T."/>
            <person name="Elewa A."/>
            <person name="Iarovenko S."/>
            <person name="Subramanian E."/>
            <person name="Araus A.J."/>
            <person name="Petzold A."/>
            <person name="Susuki M."/>
            <person name="Suzuki K.-i.T."/>
            <person name="Hayashi T."/>
            <person name="Toyoda A."/>
            <person name="Oliveira C."/>
            <person name="Osipova E."/>
            <person name="Leigh N.D."/>
            <person name="Simon A."/>
            <person name="Yun M.H."/>
        </authorList>
    </citation>
    <scope>NUCLEOTIDE SEQUENCE</scope>
    <source>
        <strain evidence="2">20211129_DDA</strain>
        <tissue evidence="2">Liver</tissue>
    </source>
</reference>
<proteinExistence type="predicted"/>
<keyword evidence="3" id="KW-1185">Reference proteome</keyword>
<evidence type="ECO:0000313" key="2">
    <source>
        <dbReference type="EMBL" id="KAJ1197368.1"/>
    </source>
</evidence>
<protein>
    <submittedName>
        <fullName evidence="2">Uncharacterized protein</fullName>
    </submittedName>
</protein>
<feature type="compositionally biased region" description="Polar residues" evidence="1">
    <location>
        <begin position="122"/>
        <end position="134"/>
    </location>
</feature>
<name>A0AAV7V7V4_PLEWA</name>
<accession>A0AAV7V7V4</accession>
<feature type="compositionally biased region" description="Basic and acidic residues" evidence="1">
    <location>
        <begin position="97"/>
        <end position="107"/>
    </location>
</feature>
<gene>
    <name evidence="2" type="ORF">NDU88_001228</name>
</gene>
<organism evidence="2 3">
    <name type="scientific">Pleurodeles waltl</name>
    <name type="common">Iberian ribbed newt</name>
    <dbReference type="NCBI Taxonomy" id="8319"/>
    <lineage>
        <taxon>Eukaryota</taxon>
        <taxon>Metazoa</taxon>
        <taxon>Chordata</taxon>
        <taxon>Craniata</taxon>
        <taxon>Vertebrata</taxon>
        <taxon>Euteleostomi</taxon>
        <taxon>Amphibia</taxon>
        <taxon>Batrachia</taxon>
        <taxon>Caudata</taxon>
        <taxon>Salamandroidea</taxon>
        <taxon>Salamandridae</taxon>
        <taxon>Pleurodelinae</taxon>
        <taxon>Pleurodeles</taxon>
    </lineage>
</organism>
<dbReference type="Proteomes" id="UP001066276">
    <property type="component" value="Chromosome 2_1"/>
</dbReference>
<comment type="caution">
    <text evidence="2">The sequence shown here is derived from an EMBL/GenBank/DDBJ whole genome shotgun (WGS) entry which is preliminary data.</text>
</comment>
<feature type="region of interest" description="Disordered" evidence="1">
    <location>
        <begin position="84"/>
        <end position="148"/>
    </location>
</feature>
<sequence>MRRSAEAFYFSALNSAPEGTCDSREVVGYAGDVRECGCGCPALHGAERGRRLSSNTSPASEWRCSRGREISVTRCPDYQEAGVGAMTPDFRIPGTLKSEDRLERASEEPDAVNQDTEETTEAESGNQEKTWNQRRSQRHRAHEGPGTE</sequence>
<dbReference type="EMBL" id="JANPWB010000003">
    <property type="protein sequence ID" value="KAJ1197368.1"/>
    <property type="molecule type" value="Genomic_DNA"/>
</dbReference>